<dbReference type="InterPro" id="IPR042098">
    <property type="entry name" value="TauD-like_sf"/>
</dbReference>
<dbReference type="EMBL" id="CP011158">
    <property type="protein sequence ID" value="ANB92287.1"/>
    <property type="molecule type" value="Genomic_DNA"/>
</dbReference>
<dbReference type="SUPFAM" id="SSF51197">
    <property type="entry name" value="Clavaminate synthase-like"/>
    <property type="match status" value="1"/>
</dbReference>
<keyword evidence="1" id="KW-0560">Oxidoreductase</keyword>
<dbReference type="AlphaFoldDB" id="A0A378PP04"/>
<keyword evidence="4" id="KW-1185">Reference proteome</keyword>
<dbReference type="Gene3D" id="3.60.130.10">
    <property type="entry name" value="Clavaminate synthase-like"/>
    <property type="match status" value="1"/>
</dbReference>
<dbReference type="KEGG" id="moi:MOVS_10255"/>
<dbReference type="GO" id="GO:0016706">
    <property type="term" value="F:2-oxoglutarate-dependent dioxygenase activity"/>
    <property type="evidence" value="ECO:0007669"/>
    <property type="project" value="UniProtKB-ARBA"/>
</dbReference>
<sequence length="350" mass="38465">MKQFKSSIHLSEQAALLVQEVATKIAKLGGCQAVEAKQLAQETANILLSTHFNEIQKLEIQKFIKQETCVIVFENLYDKNIDGSNIELPSSLPSMQTLETDLECLKLSASNQILLATVEQFAFAYDIDNYGKIMRLVGNFKGGGATKLANEDASKADKSSHSGIALGAHTEAPYHSATKVVDSHSPAPSSLVLTARYNPLSEPTTVIPLQPILEQLHYMELLALTTNNFDFTRSETFTDGKGTGGSKVAIVEFNDDGVIGIKYNSYRFTANTNAPEEVKLALDKFNSLIDNAAAYKINLQPSTCMIINNTLALDCRDVIQDNRRLLIRIFGYKNNIECIKLQDNPALVQG</sequence>
<dbReference type="Proteomes" id="UP000255102">
    <property type="component" value="Unassembled WGS sequence"/>
</dbReference>
<name>A0A378PP04_9GAMM</name>
<evidence type="ECO:0000313" key="4">
    <source>
        <dbReference type="Proteomes" id="UP000076765"/>
    </source>
</evidence>
<organism evidence="3 5">
    <name type="scientific">Moraxella ovis</name>
    <dbReference type="NCBI Taxonomy" id="29433"/>
    <lineage>
        <taxon>Bacteria</taxon>
        <taxon>Pseudomonadati</taxon>
        <taxon>Pseudomonadota</taxon>
        <taxon>Gammaproteobacteria</taxon>
        <taxon>Moraxellales</taxon>
        <taxon>Moraxellaceae</taxon>
        <taxon>Moraxella</taxon>
    </lineage>
</organism>
<reference evidence="2 4" key="1">
    <citation type="submission" date="2015-04" db="EMBL/GenBank/DDBJ databases">
        <authorList>
            <person name="Calcutt M.J."/>
            <person name="Foecking M.F."/>
        </authorList>
    </citation>
    <scope>NUCLEOTIDE SEQUENCE [LARGE SCALE GENOMIC DNA]</scope>
    <source>
        <strain evidence="2 4">199/55</strain>
    </source>
</reference>
<dbReference type="RefSeq" id="WP_063514834.1">
    <property type="nucleotide sequence ID" value="NZ_CP011158.1"/>
</dbReference>
<evidence type="ECO:0000256" key="1">
    <source>
        <dbReference type="ARBA" id="ARBA00023002"/>
    </source>
</evidence>
<evidence type="ECO:0000313" key="2">
    <source>
        <dbReference type="EMBL" id="ANB92287.1"/>
    </source>
</evidence>
<evidence type="ECO:0000313" key="5">
    <source>
        <dbReference type="Proteomes" id="UP000255102"/>
    </source>
</evidence>
<dbReference type="STRING" id="29433.MOVS_10255"/>
<evidence type="ECO:0000313" key="3">
    <source>
        <dbReference type="EMBL" id="STY88106.1"/>
    </source>
</evidence>
<protein>
    <submittedName>
        <fullName evidence="3">Uncharacterized protein</fullName>
    </submittedName>
</protein>
<reference evidence="3 5" key="2">
    <citation type="submission" date="2018-06" db="EMBL/GenBank/DDBJ databases">
        <authorList>
            <consortium name="Pathogen Informatics"/>
            <person name="Doyle S."/>
        </authorList>
    </citation>
    <scope>NUCLEOTIDE SEQUENCE [LARGE SCALE GENOMIC DNA]</scope>
    <source>
        <strain evidence="3 5">NCTC11227</strain>
    </source>
</reference>
<dbReference type="Proteomes" id="UP000076765">
    <property type="component" value="Chromosome"/>
</dbReference>
<proteinExistence type="predicted"/>
<accession>A0A378PP04</accession>
<dbReference type="EMBL" id="UGPW01000001">
    <property type="protein sequence ID" value="STY88106.1"/>
    <property type="molecule type" value="Genomic_DNA"/>
</dbReference>
<gene>
    <name evidence="2" type="ORF">MOVS_10255</name>
    <name evidence="3" type="ORF">NCTC11227_02135</name>
</gene>